<keyword evidence="4" id="KW-1185">Reference proteome</keyword>
<feature type="region of interest" description="Disordered" evidence="1">
    <location>
        <begin position="29"/>
        <end position="56"/>
    </location>
</feature>
<dbReference type="InterPro" id="IPR006059">
    <property type="entry name" value="SBP"/>
</dbReference>
<dbReference type="AlphaFoldDB" id="A0A917RMC9"/>
<proteinExistence type="predicted"/>
<feature type="chain" id="PRO_5038360020" evidence="2">
    <location>
        <begin position="29"/>
        <end position="431"/>
    </location>
</feature>
<evidence type="ECO:0000256" key="2">
    <source>
        <dbReference type="SAM" id="SignalP"/>
    </source>
</evidence>
<dbReference type="Gene3D" id="3.40.190.10">
    <property type="entry name" value="Periplasmic binding protein-like II"/>
    <property type="match status" value="2"/>
</dbReference>
<name>A0A917RMC9_9ACTN</name>
<dbReference type="Proteomes" id="UP000645217">
    <property type="component" value="Unassembled WGS sequence"/>
</dbReference>
<dbReference type="Pfam" id="PF01547">
    <property type="entry name" value="SBP_bac_1"/>
    <property type="match status" value="1"/>
</dbReference>
<feature type="compositionally biased region" description="Low complexity" evidence="1">
    <location>
        <begin position="29"/>
        <end position="44"/>
    </location>
</feature>
<protein>
    <submittedName>
        <fullName evidence="3">ABC transporter substrate-binding protein</fullName>
    </submittedName>
</protein>
<comment type="caution">
    <text evidence="3">The sequence shown here is derived from an EMBL/GenBank/DDBJ whole genome shotgun (WGS) entry which is preliminary data.</text>
</comment>
<gene>
    <name evidence="3" type="ORF">GCM10007964_65540</name>
</gene>
<reference evidence="3" key="1">
    <citation type="journal article" date="2014" name="Int. J. Syst. Evol. Microbiol.">
        <title>Complete genome sequence of Corynebacterium casei LMG S-19264T (=DSM 44701T), isolated from a smear-ripened cheese.</title>
        <authorList>
            <consortium name="US DOE Joint Genome Institute (JGI-PGF)"/>
            <person name="Walter F."/>
            <person name="Albersmeier A."/>
            <person name="Kalinowski J."/>
            <person name="Ruckert C."/>
        </authorList>
    </citation>
    <scope>NUCLEOTIDE SEQUENCE</scope>
    <source>
        <strain evidence="3">JCM 13064</strain>
    </source>
</reference>
<dbReference type="PANTHER" id="PTHR43649">
    <property type="entry name" value="ARABINOSE-BINDING PROTEIN-RELATED"/>
    <property type="match status" value="1"/>
</dbReference>
<reference evidence="3" key="2">
    <citation type="submission" date="2020-09" db="EMBL/GenBank/DDBJ databases">
        <authorList>
            <person name="Sun Q."/>
            <person name="Ohkuma M."/>
        </authorList>
    </citation>
    <scope>NUCLEOTIDE SEQUENCE</scope>
    <source>
        <strain evidence="3">JCM 13064</strain>
    </source>
</reference>
<organism evidence="3 4">
    <name type="scientific">Sphaerisporangium melleum</name>
    <dbReference type="NCBI Taxonomy" id="321316"/>
    <lineage>
        <taxon>Bacteria</taxon>
        <taxon>Bacillati</taxon>
        <taxon>Actinomycetota</taxon>
        <taxon>Actinomycetes</taxon>
        <taxon>Streptosporangiales</taxon>
        <taxon>Streptosporangiaceae</taxon>
        <taxon>Sphaerisporangium</taxon>
    </lineage>
</organism>
<feature type="signal peptide" evidence="2">
    <location>
        <begin position="1"/>
        <end position="28"/>
    </location>
</feature>
<accession>A0A917RMC9</accession>
<dbReference type="InterPro" id="IPR050490">
    <property type="entry name" value="Bact_solute-bd_prot1"/>
</dbReference>
<dbReference type="RefSeq" id="WP_189166954.1">
    <property type="nucleotide sequence ID" value="NZ_BMNT01000048.1"/>
</dbReference>
<evidence type="ECO:0000313" key="3">
    <source>
        <dbReference type="EMBL" id="GGL14444.1"/>
    </source>
</evidence>
<dbReference type="InterPro" id="IPR006311">
    <property type="entry name" value="TAT_signal"/>
</dbReference>
<evidence type="ECO:0000256" key="1">
    <source>
        <dbReference type="SAM" id="MobiDB-lite"/>
    </source>
</evidence>
<evidence type="ECO:0000313" key="4">
    <source>
        <dbReference type="Proteomes" id="UP000645217"/>
    </source>
</evidence>
<dbReference type="PROSITE" id="PS51318">
    <property type="entry name" value="TAT"/>
    <property type="match status" value="1"/>
</dbReference>
<sequence length="431" mass="46365">MSHLTVNRRGFLAGLGALGMTSALGACATSTTPAPAASGSGATSKALTLKSRETSDKSRKAMQALLDEFLKTNPQYKPSLNTMEAAAFQQQIRADLTLATPPDVLTWFAGEIASDFAGQGLLLDATSVFPTDGYSPQFAALSADASGKKIFIPTNYYWWGMFYRTSHFEKWGVSEPKTWDEFIALCKSLKGKGVSPLALPLADAAWLTASWFDYLNLRINGAAFHRALLAGQESYEDPRVAKVLDVWREALPYLDPAGKGLSFQEGSAKWQQGKDAIFLCGPFLADAMPAEVKADVNFFQFPIIDPAVPVAEEAPLDGFIASAHTANPDGALAFLKYAATPAAQELYLKISENTLIPANGQAKSPHPTPLLEKGRTMVAAAADVTQFFNRDSNDDQLNALTTALVRFIDKPGEAAGILKQWQSDSAKARGN</sequence>
<dbReference type="SUPFAM" id="SSF53850">
    <property type="entry name" value="Periplasmic binding protein-like II"/>
    <property type="match status" value="1"/>
</dbReference>
<dbReference type="PANTHER" id="PTHR43649:SF14">
    <property type="entry name" value="BLR3389 PROTEIN"/>
    <property type="match status" value="1"/>
</dbReference>
<dbReference type="EMBL" id="BMNT01000048">
    <property type="protein sequence ID" value="GGL14444.1"/>
    <property type="molecule type" value="Genomic_DNA"/>
</dbReference>
<keyword evidence="2" id="KW-0732">Signal</keyword>